<evidence type="ECO:0000259" key="6">
    <source>
        <dbReference type="Pfam" id="PF08386"/>
    </source>
</evidence>
<dbReference type="InterPro" id="IPR013595">
    <property type="entry name" value="Pept_S33_TAP-like_C"/>
</dbReference>
<evidence type="ECO:0000256" key="4">
    <source>
        <dbReference type="SAM" id="SignalP"/>
    </source>
</evidence>
<dbReference type="InterPro" id="IPR029058">
    <property type="entry name" value="AB_hydrolase_fold"/>
</dbReference>
<keyword evidence="8" id="KW-1185">Reference proteome</keyword>
<dbReference type="OrthoDB" id="613638at2"/>
<name>A0A2T8HXI6_9RHOB</name>
<feature type="signal peptide" evidence="4">
    <location>
        <begin position="1"/>
        <end position="33"/>
    </location>
</feature>
<reference evidence="7 8" key="1">
    <citation type="submission" date="2018-04" db="EMBL/GenBank/DDBJ databases">
        <title>Pararhodobacter oceanense sp. nov., isolated from marine intertidal sediment.</title>
        <authorList>
            <person name="Wang X.-L."/>
            <person name="Du Z.-J."/>
        </authorList>
    </citation>
    <scope>NUCLEOTIDE SEQUENCE [LARGE SCALE GENOMIC DNA]</scope>
    <source>
        <strain evidence="7 8">AM505</strain>
    </source>
</reference>
<accession>A0A2T8HXI6</accession>
<comment type="caution">
    <text evidence="7">The sequence shown here is derived from an EMBL/GenBank/DDBJ whole genome shotgun (WGS) entry which is preliminary data.</text>
</comment>
<evidence type="ECO:0008006" key="9">
    <source>
        <dbReference type="Google" id="ProtNLM"/>
    </source>
</evidence>
<evidence type="ECO:0000313" key="7">
    <source>
        <dbReference type="EMBL" id="PVH30145.1"/>
    </source>
</evidence>
<evidence type="ECO:0000313" key="8">
    <source>
        <dbReference type="Proteomes" id="UP000245911"/>
    </source>
</evidence>
<evidence type="ECO:0000256" key="3">
    <source>
        <dbReference type="ARBA" id="ARBA00022801"/>
    </source>
</evidence>
<dbReference type="EMBL" id="QDKM01000001">
    <property type="protein sequence ID" value="PVH30145.1"/>
    <property type="molecule type" value="Genomic_DNA"/>
</dbReference>
<dbReference type="Pfam" id="PF08386">
    <property type="entry name" value="Abhydrolase_4"/>
    <property type="match status" value="1"/>
</dbReference>
<dbReference type="GO" id="GO:0016787">
    <property type="term" value="F:hydrolase activity"/>
    <property type="evidence" value="ECO:0007669"/>
    <property type="project" value="UniProtKB-KW"/>
</dbReference>
<feature type="domain" description="Peptidase S33 tripeptidyl aminopeptidase-like C-terminal" evidence="6">
    <location>
        <begin position="426"/>
        <end position="511"/>
    </location>
</feature>
<dbReference type="Gene3D" id="3.40.50.1820">
    <property type="entry name" value="alpha/beta hydrolase"/>
    <property type="match status" value="1"/>
</dbReference>
<evidence type="ECO:0000256" key="2">
    <source>
        <dbReference type="ARBA" id="ARBA00022729"/>
    </source>
</evidence>
<comment type="similarity">
    <text evidence="1">Belongs to the peptidase S33 family.</text>
</comment>
<dbReference type="PANTHER" id="PTHR43248:SF29">
    <property type="entry name" value="TRIPEPTIDYL AMINOPEPTIDASE"/>
    <property type="match status" value="1"/>
</dbReference>
<keyword evidence="3" id="KW-0378">Hydrolase</keyword>
<feature type="domain" description="AB hydrolase-1" evidence="5">
    <location>
        <begin position="90"/>
        <end position="271"/>
    </location>
</feature>
<keyword evidence="2 4" id="KW-0732">Signal</keyword>
<gene>
    <name evidence="7" type="ORF">DDE20_00830</name>
</gene>
<dbReference type="Proteomes" id="UP000245911">
    <property type="component" value="Unassembled WGS sequence"/>
</dbReference>
<feature type="chain" id="PRO_5015451058" description="AB hydrolase-1 domain-containing protein" evidence="4">
    <location>
        <begin position="34"/>
        <end position="657"/>
    </location>
</feature>
<evidence type="ECO:0000256" key="1">
    <source>
        <dbReference type="ARBA" id="ARBA00010088"/>
    </source>
</evidence>
<proteinExistence type="inferred from homology"/>
<protein>
    <recommendedName>
        <fullName evidence="9">AB hydrolase-1 domain-containing protein</fullName>
    </recommendedName>
</protein>
<dbReference type="InterPro" id="IPR051601">
    <property type="entry name" value="Serine_prot/Carboxylest_S33"/>
</dbReference>
<evidence type="ECO:0000259" key="5">
    <source>
        <dbReference type="Pfam" id="PF00561"/>
    </source>
</evidence>
<dbReference type="SUPFAM" id="SSF53474">
    <property type="entry name" value="alpha/beta-Hydrolases"/>
    <property type="match status" value="1"/>
</dbReference>
<dbReference type="Pfam" id="PF00561">
    <property type="entry name" value="Abhydrolase_1"/>
    <property type="match status" value="1"/>
</dbReference>
<dbReference type="PANTHER" id="PTHR43248">
    <property type="entry name" value="2-SUCCINYL-6-HYDROXY-2,4-CYCLOHEXADIENE-1-CARBOXYLATE SYNTHASE"/>
    <property type="match status" value="1"/>
</dbReference>
<sequence length="657" mass="70956">MSIMLRPRPTIRQVAAWLAPCFLSVTLANEVSAQTTASAFEALGAHECETSELLCVTVDVPLDHFAPQPGETLPITYALNPASEESRGILVYVVGGPGSVGVDDAEYYLSDISDEIIEAYDIVFFDLRGVGPDHGISCPDAMDAMLRSDGLNYDGTPDEDLRDISATVDSYIAQCAGEAEHAAILGFLGTDQAVRDLEVLRQAIGAPQLHLYGHSYGTEFVQEFASVFPEAVAAVILDSVVDPELTLTQFQQSALTGAEAMLTRVLSSCDADAACAADMGGPAAAVFAAFQERLAEAPITIQYPLAEGGFAPREITSTLLLTSAFNNLYSAGGRAWFLRVLAAASQGDLVPLLRDSYYELSIDVETDERIPGEDEGYYLDAYYAIVCEDWTEGSDADAQMARILAATQALAGDLPRFQGFFFQELSICARMALAASEPRAPFVGGDYPTLVMNSSTDPITPIDQAYAVFARSQNAALIVLEGGPHVVWRLEHPCAERAMLRLLIDGELPAAPVQICQTDFIDGYIPLSLPPTPLDPLWLARSVLLEMDMDLALSGYAMDDDITSGCTRGGTVSVTETDSGADMRFERCSYWEGIEVSGSGAMTGTDYEAESLRIMLSAYQGDVETGTFEYHQDLLAETDWISGKWNGDTITTTWRRE</sequence>
<dbReference type="InterPro" id="IPR000073">
    <property type="entry name" value="AB_hydrolase_1"/>
</dbReference>
<organism evidence="7 8">
    <name type="scientific">Pararhodobacter oceanensis</name>
    <dbReference type="NCBI Taxonomy" id="2172121"/>
    <lineage>
        <taxon>Bacteria</taxon>
        <taxon>Pseudomonadati</taxon>
        <taxon>Pseudomonadota</taxon>
        <taxon>Alphaproteobacteria</taxon>
        <taxon>Rhodobacterales</taxon>
        <taxon>Paracoccaceae</taxon>
        <taxon>Pararhodobacter</taxon>
    </lineage>
</organism>
<dbReference type="AlphaFoldDB" id="A0A2T8HXI6"/>